<feature type="transmembrane region" description="Helical" evidence="5">
    <location>
        <begin position="82"/>
        <end position="105"/>
    </location>
</feature>
<evidence type="ECO:0000313" key="7">
    <source>
        <dbReference type="RefSeq" id="XP_014668428.1"/>
    </source>
</evidence>
<gene>
    <name evidence="7" type="primary">LOC106809750</name>
</gene>
<dbReference type="Pfam" id="PF00335">
    <property type="entry name" value="Tetraspanin"/>
    <property type="match status" value="1"/>
</dbReference>
<dbReference type="CDD" id="cd03127">
    <property type="entry name" value="tetraspanin_LEL"/>
    <property type="match status" value="1"/>
</dbReference>
<dbReference type="Gene3D" id="1.10.1450.10">
    <property type="entry name" value="Tetraspanin"/>
    <property type="match status" value="1"/>
</dbReference>
<evidence type="ECO:0000256" key="5">
    <source>
        <dbReference type="SAM" id="Phobius"/>
    </source>
</evidence>
<dbReference type="InterPro" id="IPR008952">
    <property type="entry name" value="Tetraspanin_EC2_sf"/>
</dbReference>
<evidence type="ECO:0000256" key="2">
    <source>
        <dbReference type="ARBA" id="ARBA00022692"/>
    </source>
</evidence>
<evidence type="ECO:0000256" key="3">
    <source>
        <dbReference type="ARBA" id="ARBA00022989"/>
    </source>
</evidence>
<proteinExistence type="predicted"/>
<reference evidence="7" key="1">
    <citation type="submission" date="2025-08" db="UniProtKB">
        <authorList>
            <consortium name="RefSeq"/>
        </authorList>
    </citation>
    <scope>IDENTIFICATION</scope>
</reference>
<evidence type="ECO:0000313" key="6">
    <source>
        <dbReference type="Proteomes" id="UP000695022"/>
    </source>
</evidence>
<organism evidence="6 7">
    <name type="scientific">Priapulus caudatus</name>
    <name type="common">Priapulid worm</name>
    <dbReference type="NCBI Taxonomy" id="37621"/>
    <lineage>
        <taxon>Eukaryota</taxon>
        <taxon>Metazoa</taxon>
        <taxon>Ecdysozoa</taxon>
        <taxon>Scalidophora</taxon>
        <taxon>Priapulida</taxon>
        <taxon>Priapulimorpha</taxon>
        <taxon>Priapulimorphida</taxon>
        <taxon>Priapulidae</taxon>
        <taxon>Priapulus</taxon>
    </lineage>
</organism>
<keyword evidence="2 5" id="KW-0812">Transmembrane</keyword>
<dbReference type="GeneID" id="106809750"/>
<evidence type="ECO:0000256" key="1">
    <source>
        <dbReference type="ARBA" id="ARBA00004141"/>
    </source>
</evidence>
<accession>A0ABM1E8A7</accession>
<dbReference type="SUPFAM" id="SSF48652">
    <property type="entry name" value="Tetraspanin"/>
    <property type="match status" value="1"/>
</dbReference>
<dbReference type="InterPro" id="IPR018499">
    <property type="entry name" value="Tetraspanin/Peripherin"/>
</dbReference>
<keyword evidence="6" id="KW-1185">Reference proteome</keyword>
<dbReference type="Proteomes" id="UP000695022">
    <property type="component" value="Unplaced"/>
</dbReference>
<evidence type="ECO:0000256" key="4">
    <source>
        <dbReference type="ARBA" id="ARBA00023136"/>
    </source>
</evidence>
<comment type="subcellular location">
    <subcellularLocation>
        <location evidence="1">Membrane</location>
        <topology evidence="1">Multi-pass membrane protein</topology>
    </subcellularLocation>
</comment>
<protein>
    <submittedName>
        <fullName evidence="7">Uncharacterized protein LOC106809750</fullName>
    </submittedName>
</protein>
<keyword evidence="4 5" id="KW-0472">Membrane</keyword>
<keyword evidence="3 5" id="KW-1133">Transmembrane helix</keyword>
<dbReference type="RefSeq" id="XP_014668428.1">
    <property type="nucleotide sequence ID" value="XM_014812942.1"/>
</dbReference>
<sequence>MAQDVQKDTDNLFASSVHGQDHREVFDNIEANLGCCGSNGTIDYTIFFFPIPDSCRDGDADTYFTQGCFRPMFELYILYMHVWFSFGIVICSCQVAQMALSLITYCQLRSALGNFHNHLAS</sequence>
<name>A0ABM1E8A7_PRICU</name>